<organism evidence="1">
    <name type="scientific">marine sediment metagenome</name>
    <dbReference type="NCBI Taxonomy" id="412755"/>
    <lineage>
        <taxon>unclassified sequences</taxon>
        <taxon>metagenomes</taxon>
        <taxon>ecological metagenomes</taxon>
    </lineage>
</organism>
<comment type="caution">
    <text evidence="1">The sequence shown here is derived from an EMBL/GenBank/DDBJ whole genome shotgun (WGS) entry which is preliminary data.</text>
</comment>
<accession>A0A0F9B987</accession>
<feature type="non-terminal residue" evidence="1">
    <location>
        <position position="1"/>
    </location>
</feature>
<name>A0A0F9B987_9ZZZZ</name>
<sequence>AKRKQRYWDLYKLVKAKALRIKNRRMRRRYLNQARIYKRRYRSIKSTYYRHVKTVDYGWTAVNLVRAYIWRTNTPGTYRFYVYAKDRAGNSQRNVARNYLIVR</sequence>
<dbReference type="AlphaFoldDB" id="A0A0F9B987"/>
<dbReference type="EMBL" id="LAZR01038835">
    <property type="protein sequence ID" value="KKL18524.1"/>
    <property type="molecule type" value="Genomic_DNA"/>
</dbReference>
<gene>
    <name evidence="1" type="ORF">LCGC14_2474670</name>
</gene>
<reference evidence="1" key="1">
    <citation type="journal article" date="2015" name="Nature">
        <title>Complex archaea that bridge the gap between prokaryotes and eukaryotes.</title>
        <authorList>
            <person name="Spang A."/>
            <person name="Saw J.H."/>
            <person name="Jorgensen S.L."/>
            <person name="Zaremba-Niedzwiedzka K."/>
            <person name="Martijn J."/>
            <person name="Lind A.E."/>
            <person name="van Eijk R."/>
            <person name="Schleper C."/>
            <person name="Guy L."/>
            <person name="Ettema T.J."/>
        </authorList>
    </citation>
    <scope>NUCLEOTIDE SEQUENCE</scope>
</reference>
<protein>
    <submittedName>
        <fullName evidence="1">Uncharacterized protein</fullName>
    </submittedName>
</protein>
<evidence type="ECO:0000313" key="1">
    <source>
        <dbReference type="EMBL" id="KKL18524.1"/>
    </source>
</evidence>
<proteinExistence type="predicted"/>